<protein>
    <recommendedName>
        <fullName evidence="3">Rpn family recombination-promoting nuclease/putative transposase</fullName>
    </recommendedName>
</protein>
<gene>
    <name evidence="1" type="ORF">FC39_GL001129</name>
</gene>
<sequence>MAEENLTITRDLIFGHVMSNEENCKELLQLILPNIDIKKIYVEPQKEINSHLKGRNVRFDLWIVDGNGIKYDIEMQIKDDHNLGVRSRYYQSKIDEETLDKGDDYLKLNPSFVIFLCVFDPFGLDQKYYRFKMVDTENNNLCLNTRSEVIVLNSKGQHGKINVELQKFLDFMNGYVDRNDAYISRLDNDIKKYISSPEWRRDQMNLAVKLADQKHEDNIDAIEKIIKMLRRMGKSDSEIKDEIFDAFGDDFYKGDLDQILAERGIK</sequence>
<comment type="caution">
    <text evidence="1">The sequence shown here is derived from an EMBL/GenBank/DDBJ whole genome shotgun (WGS) entry which is preliminary data.</text>
</comment>
<dbReference type="STRING" id="1423754.FC39_GL001129"/>
<dbReference type="Proteomes" id="UP000051223">
    <property type="component" value="Unassembled WGS sequence"/>
</dbReference>
<proteinExistence type="predicted"/>
<name>A0A0R1YAH8_9LACO</name>
<organism evidence="1 2">
    <name type="scientific">Lactobacillus hamsteri DSM 5661 = JCM 6256</name>
    <dbReference type="NCBI Taxonomy" id="1423754"/>
    <lineage>
        <taxon>Bacteria</taxon>
        <taxon>Bacillati</taxon>
        <taxon>Bacillota</taxon>
        <taxon>Bacilli</taxon>
        <taxon>Lactobacillales</taxon>
        <taxon>Lactobacillaceae</taxon>
        <taxon>Lactobacillus</taxon>
    </lineage>
</organism>
<dbReference type="EMBL" id="AZGI01000041">
    <property type="protein sequence ID" value="KRM39386.1"/>
    <property type="molecule type" value="Genomic_DNA"/>
</dbReference>
<dbReference type="eggNOG" id="COG5464">
    <property type="taxonomic scope" value="Bacteria"/>
</dbReference>
<accession>A0A0R1YAH8</accession>
<dbReference type="Pfam" id="PF12784">
    <property type="entry name" value="PDDEXK_2"/>
    <property type="match status" value="1"/>
</dbReference>
<dbReference type="OrthoDB" id="9775482at2"/>
<dbReference type="RefSeq" id="WP_025081300.1">
    <property type="nucleotide sequence ID" value="NZ_AZGI01000041.1"/>
</dbReference>
<evidence type="ECO:0000313" key="1">
    <source>
        <dbReference type="EMBL" id="KRM39386.1"/>
    </source>
</evidence>
<evidence type="ECO:0008006" key="3">
    <source>
        <dbReference type="Google" id="ProtNLM"/>
    </source>
</evidence>
<dbReference type="NCBIfam" id="TIGR01784">
    <property type="entry name" value="T_den_put_tspse"/>
    <property type="match status" value="1"/>
</dbReference>
<dbReference type="InterPro" id="IPR010106">
    <property type="entry name" value="RpnA"/>
</dbReference>
<dbReference type="AlphaFoldDB" id="A0A0R1YAH8"/>
<evidence type="ECO:0000313" key="2">
    <source>
        <dbReference type="Proteomes" id="UP000051223"/>
    </source>
</evidence>
<keyword evidence="2" id="KW-1185">Reference proteome</keyword>
<dbReference type="PATRIC" id="fig|1423754.3.peg.1160"/>
<reference evidence="1 2" key="1">
    <citation type="journal article" date="2015" name="Genome Announc.">
        <title>Expanding the biotechnology potential of lactobacilli through comparative genomics of 213 strains and associated genera.</title>
        <authorList>
            <person name="Sun Z."/>
            <person name="Harris H.M."/>
            <person name="McCann A."/>
            <person name="Guo C."/>
            <person name="Argimon S."/>
            <person name="Zhang W."/>
            <person name="Yang X."/>
            <person name="Jeffery I.B."/>
            <person name="Cooney J.C."/>
            <person name="Kagawa T.F."/>
            <person name="Liu W."/>
            <person name="Song Y."/>
            <person name="Salvetti E."/>
            <person name="Wrobel A."/>
            <person name="Rasinkangas P."/>
            <person name="Parkhill J."/>
            <person name="Rea M.C."/>
            <person name="O'Sullivan O."/>
            <person name="Ritari J."/>
            <person name="Douillard F.P."/>
            <person name="Paul Ross R."/>
            <person name="Yang R."/>
            <person name="Briner A.E."/>
            <person name="Felis G.E."/>
            <person name="de Vos W.M."/>
            <person name="Barrangou R."/>
            <person name="Klaenhammer T.R."/>
            <person name="Caufield P.W."/>
            <person name="Cui Y."/>
            <person name="Zhang H."/>
            <person name="O'Toole P.W."/>
        </authorList>
    </citation>
    <scope>NUCLEOTIDE SEQUENCE [LARGE SCALE GENOMIC DNA]</scope>
    <source>
        <strain evidence="1 2">DSM 5661</strain>
    </source>
</reference>